<organism evidence="8 9">
    <name type="scientific">Paractinoplanes tereljensis</name>
    <dbReference type="NCBI Taxonomy" id="571912"/>
    <lineage>
        <taxon>Bacteria</taxon>
        <taxon>Bacillati</taxon>
        <taxon>Actinomycetota</taxon>
        <taxon>Actinomycetes</taxon>
        <taxon>Micromonosporales</taxon>
        <taxon>Micromonosporaceae</taxon>
        <taxon>Paractinoplanes</taxon>
    </lineage>
</organism>
<reference evidence="8" key="1">
    <citation type="submission" date="2021-01" db="EMBL/GenBank/DDBJ databases">
        <title>Whole genome shotgun sequence of Actinoplanes tereljensis NBRC 105297.</title>
        <authorList>
            <person name="Komaki H."/>
            <person name="Tamura T."/>
        </authorList>
    </citation>
    <scope>NUCLEOTIDE SEQUENCE</scope>
    <source>
        <strain evidence="8">NBRC 105297</strain>
    </source>
</reference>
<evidence type="ECO:0000256" key="1">
    <source>
        <dbReference type="ARBA" id="ARBA00001933"/>
    </source>
</evidence>
<dbReference type="RefSeq" id="WP_203809461.1">
    <property type="nucleotide sequence ID" value="NZ_BOMY01000033.1"/>
</dbReference>
<feature type="region of interest" description="Disordered" evidence="5">
    <location>
        <begin position="225"/>
        <end position="273"/>
    </location>
</feature>
<dbReference type="InterPro" id="IPR000183">
    <property type="entry name" value="Orn/DAP/Arg_de-COase"/>
</dbReference>
<feature type="compositionally biased region" description="Gly residues" evidence="5">
    <location>
        <begin position="240"/>
        <end position="262"/>
    </location>
</feature>
<protein>
    <recommendedName>
        <fullName evidence="10">Diaminopimelate decarboxylase</fullName>
    </recommendedName>
</protein>
<dbReference type="PRINTS" id="PR01179">
    <property type="entry name" value="ODADCRBXLASE"/>
</dbReference>
<evidence type="ECO:0008006" key="10">
    <source>
        <dbReference type="Google" id="ProtNLM"/>
    </source>
</evidence>
<feature type="domain" description="Orn/DAP/Arg decarboxylase 2 C-terminal" evidence="6">
    <location>
        <begin position="16"/>
        <end position="403"/>
    </location>
</feature>
<feature type="domain" description="Orn/DAP/Arg decarboxylase 2 N-terminal" evidence="7">
    <location>
        <begin position="22"/>
        <end position="219"/>
    </location>
</feature>
<gene>
    <name evidence="8" type="ORF">Ate02nite_49420</name>
</gene>
<evidence type="ECO:0000256" key="3">
    <source>
        <dbReference type="PIRSR" id="PIRSR600183-50"/>
    </source>
</evidence>
<keyword evidence="9" id="KW-1185">Reference proteome</keyword>
<name>A0A919NRD9_9ACTN</name>
<evidence type="ECO:0000313" key="8">
    <source>
        <dbReference type="EMBL" id="GIF22212.1"/>
    </source>
</evidence>
<dbReference type="GO" id="GO:0008836">
    <property type="term" value="F:diaminopimelate decarboxylase activity"/>
    <property type="evidence" value="ECO:0007669"/>
    <property type="project" value="TreeGrafter"/>
</dbReference>
<dbReference type="SUPFAM" id="SSF51419">
    <property type="entry name" value="PLP-binding barrel"/>
    <property type="match status" value="1"/>
</dbReference>
<comment type="cofactor">
    <cofactor evidence="1 3">
        <name>pyridoxal 5'-phosphate</name>
        <dbReference type="ChEBI" id="CHEBI:597326"/>
    </cofactor>
</comment>
<dbReference type="PRINTS" id="PR01182">
    <property type="entry name" value="ORNDCRBXLASE"/>
</dbReference>
<dbReference type="AlphaFoldDB" id="A0A919NRD9"/>
<dbReference type="InterPro" id="IPR009006">
    <property type="entry name" value="Ala_racemase/Decarboxylase_C"/>
</dbReference>
<evidence type="ECO:0000256" key="5">
    <source>
        <dbReference type="SAM" id="MobiDB-lite"/>
    </source>
</evidence>
<dbReference type="GO" id="GO:0006596">
    <property type="term" value="P:polyamine biosynthetic process"/>
    <property type="evidence" value="ECO:0007669"/>
    <property type="project" value="InterPro"/>
</dbReference>
<dbReference type="Pfam" id="PF00278">
    <property type="entry name" value="Orn_DAP_Arg_deC"/>
    <property type="match status" value="1"/>
</dbReference>
<feature type="active site" description="Proton donor" evidence="3">
    <location>
        <position position="376"/>
    </location>
</feature>
<evidence type="ECO:0000256" key="2">
    <source>
        <dbReference type="ARBA" id="ARBA00022898"/>
    </source>
</evidence>
<evidence type="ECO:0000313" key="9">
    <source>
        <dbReference type="Proteomes" id="UP000623608"/>
    </source>
</evidence>
<proteinExistence type="inferred from homology"/>
<dbReference type="PANTHER" id="PTHR43727">
    <property type="entry name" value="DIAMINOPIMELATE DECARBOXYLASE"/>
    <property type="match status" value="1"/>
</dbReference>
<feature type="modified residue" description="N6-(pyridoxal phosphate)lysine" evidence="3">
    <location>
        <position position="45"/>
    </location>
</feature>
<sequence>MHADLVRALPKPVCAYIYDTAALRARASAVRASLPASASLLYAVKANGHPAVVSRMAAACDGLEVASGGELDLALAAGARRIVFGGPGKTDAELAAAIRAGVLINAESQHELHRLAALGDNPAVCLRVNRPGGGLHGSHAMTGTPTPFGIDEAQLAEAMRIPGVRVIGFHLHAVSNNMDGAAHAAFVTESLDWSLRTAAAHTIDLSVVNVGGGFGINYLHPGNTGADGNRSGRGSDGEASHGGGGSNGEADHGGGSTNGGGDRGGEADRSGDQVGLADMDLAPLAGVTVPDGVDLIFEPGRYLAADAGWYAAEVLDIKTTHGRTFAVLRGGTHHFRLPAAWGYSHPFTVVPVDEWPHPYPRPQARDTTVDAVGELCTPRDVLTRGQHVDLLRAGDILVFGRTGAYGWDISHHEFLRHEPPQFVILE</sequence>
<comment type="caution">
    <text evidence="8">The sequence shown here is derived from an EMBL/GenBank/DDBJ whole genome shotgun (WGS) entry which is preliminary data.</text>
</comment>
<dbReference type="GO" id="GO:0009089">
    <property type="term" value="P:lysine biosynthetic process via diaminopimelate"/>
    <property type="evidence" value="ECO:0007669"/>
    <property type="project" value="TreeGrafter"/>
</dbReference>
<evidence type="ECO:0000259" key="6">
    <source>
        <dbReference type="Pfam" id="PF00278"/>
    </source>
</evidence>
<evidence type="ECO:0000259" key="7">
    <source>
        <dbReference type="Pfam" id="PF02784"/>
    </source>
</evidence>
<dbReference type="EMBL" id="BOMY01000033">
    <property type="protein sequence ID" value="GIF22212.1"/>
    <property type="molecule type" value="Genomic_DNA"/>
</dbReference>
<dbReference type="Pfam" id="PF02784">
    <property type="entry name" value="Orn_Arg_deC_N"/>
    <property type="match status" value="1"/>
</dbReference>
<dbReference type="Proteomes" id="UP000623608">
    <property type="component" value="Unassembled WGS sequence"/>
</dbReference>
<keyword evidence="2 3" id="KW-0663">Pyridoxal phosphate</keyword>
<dbReference type="Gene3D" id="3.20.20.10">
    <property type="entry name" value="Alanine racemase"/>
    <property type="match status" value="1"/>
</dbReference>
<dbReference type="InterPro" id="IPR029066">
    <property type="entry name" value="PLP-binding_barrel"/>
</dbReference>
<dbReference type="SUPFAM" id="SSF50621">
    <property type="entry name" value="Alanine racemase C-terminal domain-like"/>
    <property type="match status" value="1"/>
</dbReference>
<dbReference type="InterPro" id="IPR002433">
    <property type="entry name" value="Orn_de-COase"/>
</dbReference>
<comment type="similarity">
    <text evidence="4">Belongs to the Orn/Lys/Arg decarboxylase class-II family.</text>
</comment>
<accession>A0A919NRD9</accession>
<evidence type="ECO:0000256" key="4">
    <source>
        <dbReference type="RuleBase" id="RU003737"/>
    </source>
</evidence>
<dbReference type="Gene3D" id="2.40.37.10">
    <property type="entry name" value="Lyase, Ornithine Decarboxylase, Chain A, domain 1"/>
    <property type="match status" value="1"/>
</dbReference>
<dbReference type="PANTHER" id="PTHR43727:SF2">
    <property type="entry name" value="GROUP IV DECARBOXYLASE"/>
    <property type="match status" value="1"/>
</dbReference>
<dbReference type="InterPro" id="IPR022644">
    <property type="entry name" value="De-COase2_N"/>
</dbReference>
<dbReference type="InterPro" id="IPR022643">
    <property type="entry name" value="De-COase2_C"/>
</dbReference>